<dbReference type="Proteomes" id="UP000594263">
    <property type="component" value="Unplaced"/>
</dbReference>
<dbReference type="AlphaFoldDB" id="A0A7N0U183"/>
<dbReference type="OMA" id="RWMCVAE"/>
<organism evidence="2 3">
    <name type="scientific">Kalanchoe fedtschenkoi</name>
    <name type="common">Lavender scallops</name>
    <name type="synonym">South American air plant</name>
    <dbReference type="NCBI Taxonomy" id="63787"/>
    <lineage>
        <taxon>Eukaryota</taxon>
        <taxon>Viridiplantae</taxon>
        <taxon>Streptophyta</taxon>
        <taxon>Embryophyta</taxon>
        <taxon>Tracheophyta</taxon>
        <taxon>Spermatophyta</taxon>
        <taxon>Magnoliopsida</taxon>
        <taxon>eudicotyledons</taxon>
        <taxon>Gunneridae</taxon>
        <taxon>Pentapetalae</taxon>
        <taxon>Saxifragales</taxon>
        <taxon>Crassulaceae</taxon>
        <taxon>Kalanchoe</taxon>
    </lineage>
</organism>
<dbReference type="PANTHER" id="PTHR33623">
    <property type="entry name" value="OS04G0572500 PROTEIN"/>
    <property type="match status" value="1"/>
</dbReference>
<dbReference type="EnsemblPlants" id="Kaladp0050s0198.1.v1.1">
    <property type="protein sequence ID" value="Kaladp0050s0198.1.v1.1"/>
    <property type="gene ID" value="Kaladp0050s0198.v1.1"/>
</dbReference>
<evidence type="ECO:0000313" key="2">
    <source>
        <dbReference type="EnsemblPlants" id="Kaladp0050s0198.1.v1.1"/>
    </source>
</evidence>
<evidence type="ECO:0000313" key="3">
    <source>
        <dbReference type="Proteomes" id="UP000594263"/>
    </source>
</evidence>
<name>A0A7N0U183_KALFE</name>
<protein>
    <recommendedName>
        <fullName evidence="4">DUF4378 domain-containing protein</fullName>
    </recommendedName>
</protein>
<evidence type="ECO:0008006" key="4">
    <source>
        <dbReference type="Google" id="ProtNLM"/>
    </source>
</evidence>
<proteinExistence type="predicted"/>
<feature type="region of interest" description="Disordered" evidence="1">
    <location>
        <begin position="209"/>
        <end position="233"/>
    </location>
</feature>
<feature type="region of interest" description="Disordered" evidence="1">
    <location>
        <begin position="256"/>
        <end position="282"/>
    </location>
</feature>
<dbReference type="PANTHER" id="PTHR33623:SF4">
    <property type="entry name" value="DUF4378 DOMAIN-CONTAINING PROTEIN"/>
    <property type="match status" value="1"/>
</dbReference>
<sequence>MEKKPSRMDNRLIKPVLLKDYLLDELSSCSSNGFKSLPRHRCISSNTTVRFLVDKDIDLNPNHKLKPRTASATSADKSRPMTAAISAFQKASEAVINAVKLLSVHNRSSVRSGFLARSFSRKVFKRTFWKRSCDGQIKDSEIHRWKTFHNLISEFPDTPTHFIPAATATTATSDSSSICGGNCKSGGSSWSDNEFSASSSSVCLSSHEDHLPVEKSSDGSADDAGEDSSDSGATAAASFVELADKVEKEQFSPVSVFEGPFHRGGGGDGEDGSSPDFDSELVGTEGTKKKKLVQRLERFGILGEVEPVDLDKRLGWLSESEDDVKNGAMIELEAAEKAQTMLELVKSRAMAATFCADNLLLDLFMDSLRDQTDDREVTELAESYLAGEGAKTASDCYIREMERGGAWRGLEDQRADVAGEVEGGVWACLVDELVSELEEVDIEWFK</sequence>
<feature type="compositionally biased region" description="Acidic residues" evidence="1">
    <location>
        <begin position="268"/>
        <end position="279"/>
    </location>
</feature>
<feature type="compositionally biased region" description="Acidic residues" evidence="1">
    <location>
        <begin position="220"/>
        <end position="229"/>
    </location>
</feature>
<evidence type="ECO:0000256" key="1">
    <source>
        <dbReference type="SAM" id="MobiDB-lite"/>
    </source>
</evidence>
<dbReference type="Gramene" id="Kaladp0050s0198.1.v1.1">
    <property type="protein sequence ID" value="Kaladp0050s0198.1.v1.1"/>
    <property type="gene ID" value="Kaladp0050s0198.v1.1"/>
</dbReference>
<keyword evidence="3" id="KW-1185">Reference proteome</keyword>
<reference evidence="2" key="1">
    <citation type="submission" date="2021-01" db="UniProtKB">
        <authorList>
            <consortium name="EnsemblPlants"/>
        </authorList>
    </citation>
    <scope>IDENTIFICATION</scope>
</reference>
<accession>A0A7N0U183</accession>